<dbReference type="Proteomes" id="UP001589810">
    <property type="component" value="Unassembled WGS sequence"/>
</dbReference>
<keyword evidence="2" id="KW-0812">Transmembrane</keyword>
<evidence type="ECO:0000256" key="1">
    <source>
        <dbReference type="SAM" id="MobiDB-lite"/>
    </source>
</evidence>
<feature type="compositionally biased region" description="Low complexity" evidence="1">
    <location>
        <begin position="230"/>
        <end position="246"/>
    </location>
</feature>
<keyword evidence="2" id="KW-1133">Transmembrane helix</keyword>
<feature type="compositionally biased region" description="Polar residues" evidence="1">
    <location>
        <begin position="1"/>
        <end position="11"/>
    </location>
</feature>
<evidence type="ECO:0000256" key="2">
    <source>
        <dbReference type="SAM" id="Phobius"/>
    </source>
</evidence>
<sequence length="407" mass="43382">MSWQEELQQLDSELAQGRVTPEDYRLRRDQLLGVAQGQQQPQTPPGGQPQQPPAEQQQPASPFGAPFRWQPPASQQNQNQPPPETSSESTQVLRPITDPPAGDSAERTQVVRNTGGDSAERTQVVPNTGGFMPGQQNMGPQASAPWQPMPQQSDFGQQPQEYGSAPWSNELPPDFGKASWPLQGPEVFDSGKRGNKTGKIIAISVAVVLVLGLAGGIYFFTAGSGKENNATTTTTGTSSSKAAPTTTTPPLPPLPAGPFVQVPGKQIYNVDYPIADAVTNHAPTDQEVQLLKNNGVSRVAAVVTEAPNMHEGIWAFKTGGDPKAAFNAIDKLYAEANYQQLTTNIPAGVTARSLSASGPDGQTAFRAHYISNGYVIRVEAYSPDSAAAEKAFRDLLKAETQKFAPAS</sequence>
<feature type="compositionally biased region" description="Polar residues" evidence="1">
    <location>
        <begin position="149"/>
        <end position="161"/>
    </location>
</feature>
<protein>
    <submittedName>
        <fullName evidence="3">Uncharacterized protein</fullName>
    </submittedName>
</protein>
<feature type="region of interest" description="Disordered" evidence="1">
    <location>
        <begin position="224"/>
        <end position="255"/>
    </location>
</feature>
<organism evidence="3 4">
    <name type="scientific">Kutzneria chonburiensis</name>
    <dbReference type="NCBI Taxonomy" id="1483604"/>
    <lineage>
        <taxon>Bacteria</taxon>
        <taxon>Bacillati</taxon>
        <taxon>Actinomycetota</taxon>
        <taxon>Actinomycetes</taxon>
        <taxon>Pseudonocardiales</taxon>
        <taxon>Pseudonocardiaceae</taxon>
        <taxon>Kutzneria</taxon>
    </lineage>
</organism>
<dbReference type="RefSeq" id="WP_273936689.1">
    <property type="nucleotide sequence ID" value="NZ_CP097263.1"/>
</dbReference>
<feature type="compositionally biased region" description="Pro residues" evidence="1">
    <location>
        <begin position="42"/>
        <end position="52"/>
    </location>
</feature>
<feature type="compositionally biased region" description="Basic and acidic residues" evidence="1">
    <location>
        <begin position="20"/>
        <end position="30"/>
    </location>
</feature>
<accession>A0ABV6N2C7</accession>
<proteinExistence type="predicted"/>
<evidence type="ECO:0000313" key="3">
    <source>
        <dbReference type="EMBL" id="MFC0546447.1"/>
    </source>
</evidence>
<gene>
    <name evidence="3" type="ORF">ACFFH7_33380</name>
</gene>
<reference evidence="3 4" key="1">
    <citation type="submission" date="2024-09" db="EMBL/GenBank/DDBJ databases">
        <authorList>
            <person name="Sun Q."/>
            <person name="Mori K."/>
        </authorList>
    </citation>
    <scope>NUCLEOTIDE SEQUENCE [LARGE SCALE GENOMIC DNA]</scope>
    <source>
        <strain evidence="3 4">TBRC 1432</strain>
    </source>
</reference>
<feature type="region of interest" description="Disordered" evidence="1">
    <location>
        <begin position="1"/>
        <end position="181"/>
    </location>
</feature>
<keyword evidence="4" id="KW-1185">Reference proteome</keyword>
<feature type="transmembrane region" description="Helical" evidence="2">
    <location>
        <begin position="200"/>
        <end position="220"/>
    </location>
</feature>
<feature type="compositionally biased region" description="Low complexity" evidence="1">
    <location>
        <begin position="70"/>
        <end position="79"/>
    </location>
</feature>
<comment type="caution">
    <text evidence="3">The sequence shown here is derived from an EMBL/GenBank/DDBJ whole genome shotgun (WGS) entry which is preliminary data.</text>
</comment>
<dbReference type="EMBL" id="JBHLUD010000013">
    <property type="protein sequence ID" value="MFC0546447.1"/>
    <property type="molecule type" value="Genomic_DNA"/>
</dbReference>
<keyword evidence="2" id="KW-0472">Membrane</keyword>
<evidence type="ECO:0000313" key="4">
    <source>
        <dbReference type="Proteomes" id="UP001589810"/>
    </source>
</evidence>
<name>A0ABV6N2C7_9PSEU</name>